<organism evidence="4 5">
    <name type="scientific">Mucilaginibacter myungsuensis</name>
    <dbReference type="NCBI Taxonomy" id="649104"/>
    <lineage>
        <taxon>Bacteria</taxon>
        <taxon>Pseudomonadati</taxon>
        <taxon>Bacteroidota</taxon>
        <taxon>Sphingobacteriia</taxon>
        <taxon>Sphingobacteriales</taxon>
        <taxon>Sphingobacteriaceae</taxon>
        <taxon>Mucilaginibacter</taxon>
    </lineage>
</organism>
<dbReference type="GO" id="GO:0005886">
    <property type="term" value="C:plasma membrane"/>
    <property type="evidence" value="ECO:0007669"/>
    <property type="project" value="TreeGrafter"/>
</dbReference>
<evidence type="ECO:0000313" key="5">
    <source>
        <dbReference type="Proteomes" id="UP000622475"/>
    </source>
</evidence>
<feature type="transmembrane region" description="Helical" evidence="2">
    <location>
        <begin position="14"/>
        <end position="33"/>
    </location>
</feature>
<feature type="domain" description="AAA" evidence="3">
    <location>
        <begin position="550"/>
        <end position="691"/>
    </location>
</feature>
<evidence type="ECO:0000259" key="3">
    <source>
        <dbReference type="Pfam" id="PF13614"/>
    </source>
</evidence>
<dbReference type="AlphaFoldDB" id="A0A929KY51"/>
<evidence type="ECO:0000256" key="1">
    <source>
        <dbReference type="SAM" id="Coils"/>
    </source>
</evidence>
<dbReference type="EMBL" id="JADFFL010000003">
    <property type="protein sequence ID" value="MBE9662063.1"/>
    <property type="molecule type" value="Genomic_DNA"/>
</dbReference>
<dbReference type="InterPro" id="IPR027417">
    <property type="entry name" value="P-loop_NTPase"/>
</dbReference>
<sequence>MEQVKDFFKLLKKYVLVLILVPIVTVLVVYYPLKNLPKQYVSQGLIATGFTDQSRAILDPLGGGLQETRLMAQFGNLKSQMMLKRIWDALSYKLIIHDLSTDAPFRSIKGIKEYKAMDNKDKLRAIALFSRKLERMEPMNATSTYEDWLNGLLIAMKYDEGALKKALMVDRMDASDLVSATATTESSELSAFMVNTYVKIFIDYYTSQSTQSQTNNVEFLADLLKQKKEEVDSARQKLQSYKIANDILNLEEQSKSIQTQKQTAEDMLVLLKRQVSSLGGAIKNIKSNLSPSVRAYAEAESSRLNATLVTSRERLNQLVALKYRDLLAPPNPGLERSIDSLQKRIIAQGAAITDAAAVSPLTGKEAQLQQLRTLQVEYDQAFYSQSVIQSELTNLDSRFKKLVPLDAKVQTYTFEIENATKEYEDVFTKYNQAIMQASANSKLTQIVMAVPEGPQPSKWKLFVIGAGLGTFVICLVVMFVLWYMDDSINSPVRLANITNLPVLGALNKLPGNNIDLRKLWDGDQREKMKRFKDLLRSVRFEIDQELAGKKILAVTSMRPGEGKTLLSISLAYSYAMINKKVLLIDGNYEDPTITRSVMPEYYVEDVLKNTTDSPRLTAQTNVLGNYGGDVTLLEVSDEKAIKDKFAELQRTYDIIIIETPALSALSKAKEWFIFADKIVSVFEAGQSIFNGKKLVVKYFQNEGDKFSGWILNKQTMVAAPKKGK</sequence>
<dbReference type="PANTHER" id="PTHR32309:SF13">
    <property type="entry name" value="FERRIC ENTEROBACTIN TRANSPORT PROTEIN FEPE"/>
    <property type="match status" value="1"/>
</dbReference>
<dbReference type="Pfam" id="PF13614">
    <property type="entry name" value="AAA_31"/>
    <property type="match status" value="1"/>
</dbReference>
<evidence type="ECO:0000256" key="2">
    <source>
        <dbReference type="SAM" id="Phobius"/>
    </source>
</evidence>
<dbReference type="InterPro" id="IPR025669">
    <property type="entry name" value="AAA_dom"/>
</dbReference>
<feature type="transmembrane region" description="Helical" evidence="2">
    <location>
        <begin position="461"/>
        <end position="484"/>
    </location>
</feature>
<name>A0A929KY51_9SPHI</name>
<keyword evidence="2" id="KW-0812">Transmembrane</keyword>
<keyword evidence="2" id="KW-0472">Membrane</keyword>
<comment type="caution">
    <text evidence="4">The sequence shown here is derived from an EMBL/GenBank/DDBJ whole genome shotgun (WGS) entry which is preliminary data.</text>
</comment>
<accession>A0A929KY51</accession>
<dbReference type="SUPFAM" id="SSF52540">
    <property type="entry name" value="P-loop containing nucleoside triphosphate hydrolases"/>
    <property type="match status" value="1"/>
</dbReference>
<protein>
    <submittedName>
        <fullName evidence="4">AAA family ATPase</fullName>
    </submittedName>
</protein>
<dbReference type="InterPro" id="IPR050445">
    <property type="entry name" value="Bact_polysacc_biosynth/exp"/>
</dbReference>
<dbReference type="RefSeq" id="WP_194111258.1">
    <property type="nucleotide sequence ID" value="NZ_JADFFL010000003.1"/>
</dbReference>
<dbReference type="Gene3D" id="3.40.50.300">
    <property type="entry name" value="P-loop containing nucleotide triphosphate hydrolases"/>
    <property type="match status" value="1"/>
</dbReference>
<keyword evidence="1" id="KW-0175">Coiled coil</keyword>
<keyword evidence="2" id="KW-1133">Transmembrane helix</keyword>
<dbReference type="Proteomes" id="UP000622475">
    <property type="component" value="Unassembled WGS sequence"/>
</dbReference>
<reference evidence="4" key="1">
    <citation type="submission" date="2020-10" db="EMBL/GenBank/DDBJ databases">
        <title>Mucilaginibacter mali sp. nov., isolated from rhizosphere soil of apple orchard.</title>
        <authorList>
            <person name="Lee J.-S."/>
            <person name="Kim H.S."/>
            <person name="Kim J.-S."/>
        </authorList>
    </citation>
    <scope>NUCLEOTIDE SEQUENCE</scope>
    <source>
        <strain evidence="4">KCTC 22746</strain>
    </source>
</reference>
<dbReference type="GO" id="GO:0004713">
    <property type="term" value="F:protein tyrosine kinase activity"/>
    <property type="evidence" value="ECO:0007669"/>
    <property type="project" value="TreeGrafter"/>
</dbReference>
<feature type="coiled-coil region" evidence="1">
    <location>
        <begin position="217"/>
        <end position="267"/>
    </location>
</feature>
<dbReference type="PANTHER" id="PTHR32309">
    <property type="entry name" value="TYROSINE-PROTEIN KINASE"/>
    <property type="match status" value="1"/>
</dbReference>
<evidence type="ECO:0000313" key="4">
    <source>
        <dbReference type="EMBL" id="MBE9662063.1"/>
    </source>
</evidence>
<keyword evidence="5" id="KW-1185">Reference proteome</keyword>
<proteinExistence type="predicted"/>
<gene>
    <name evidence="4" type="ORF">IRJ16_09220</name>
</gene>